<reference evidence="5 6" key="1">
    <citation type="submission" date="2024-09" db="EMBL/GenBank/DDBJ databases">
        <authorList>
            <person name="Pan X."/>
        </authorList>
    </citation>
    <scope>NUCLEOTIDE SEQUENCE [LARGE SCALE GENOMIC DNA]</scope>
    <source>
        <strain evidence="5 6">B2969</strain>
    </source>
</reference>
<keyword evidence="3" id="KW-0804">Transcription</keyword>
<dbReference type="Gene3D" id="1.20.120.530">
    <property type="entry name" value="GntR ligand-binding domain-like"/>
    <property type="match status" value="1"/>
</dbReference>
<feature type="domain" description="HTH gntR-type" evidence="4">
    <location>
        <begin position="10"/>
        <end position="76"/>
    </location>
</feature>
<dbReference type="RefSeq" id="WP_396638745.1">
    <property type="nucleotide sequence ID" value="NZ_JBIQWL010000001.1"/>
</dbReference>
<keyword evidence="1" id="KW-0805">Transcription regulation</keyword>
<dbReference type="SUPFAM" id="SSF46785">
    <property type="entry name" value="Winged helix' DNA-binding domain"/>
    <property type="match status" value="1"/>
</dbReference>
<gene>
    <name evidence="5" type="ORF">ACH3VR_00275</name>
</gene>
<evidence type="ECO:0000256" key="3">
    <source>
        <dbReference type="ARBA" id="ARBA00023163"/>
    </source>
</evidence>
<dbReference type="SUPFAM" id="SSF48008">
    <property type="entry name" value="GntR ligand-binding domain-like"/>
    <property type="match status" value="1"/>
</dbReference>
<dbReference type="PRINTS" id="PR00035">
    <property type="entry name" value="HTHGNTR"/>
</dbReference>
<dbReference type="PANTHER" id="PTHR43537">
    <property type="entry name" value="TRANSCRIPTIONAL REGULATOR, GNTR FAMILY"/>
    <property type="match status" value="1"/>
</dbReference>
<dbReference type="Proteomes" id="UP001610861">
    <property type="component" value="Unassembled WGS sequence"/>
</dbReference>
<dbReference type="InterPro" id="IPR011711">
    <property type="entry name" value="GntR_C"/>
</dbReference>
<dbReference type="SMART" id="SM00895">
    <property type="entry name" value="FCD"/>
    <property type="match status" value="1"/>
</dbReference>
<dbReference type="SMART" id="SM00345">
    <property type="entry name" value="HTH_GNTR"/>
    <property type="match status" value="1"/>
</dbReference>
<evidence type="ECO:0000259" key="4">
    <source>
        <dbReference type="PROSITE" id="PS50949"/>
    </source>
</evidence>
<dbReference type="EMBL" id="JBIQWL010000001">
    <property type="protein sequence ID" value="MFH8248785.1"/>
    <property type="molecule type" value="Genomic_DNA"/>
</dbReference>
<dbReference type="CDD" id="cd07377">
    <property type="entry name" value="WHTH_GntR"/>
    <property type="match status" value="1"/>
</dbReference>
<evidence type="ECO:0000313" key="6">
    <source>
        <dbReference type="Proteomes" id="UP001610861"/>
    </source>
</evidence>
<dbReference type="Pfam" id="PF00392">
    <property type="entry name" value="GntR"/>
    <property type="match status" value="1"/>
</dbReference>
<dbReference type="InterPro" id="IPR008920">
    <property type="entry name" value="TF_FadR/GntR_C"/>
</dbReference>
<organism evidence="5 6">
    <name type="scientific">Microbacterium alkaliflavum</name>
    <dbReference type="NCBI Taxonomy" id="3248839"/>
    <lineage>
        <taxon>Bacteria</taxon>
        <taxon>Bacillati</taxon>
        <taxon>Actinomycetota</taxon>
        <taxon>Actinomycetes</taxon>
        <taxon>Micrococcales</taxon>
        <taxon>Microbacteriaceae</taxon>
        <taxon>Microbacterium</taxon>
    </lineage>
</organism>
<sequence>MAAPVAFDKRTLRQRCTAYVRQAIIAGDLAPGEHVVETKLADELNVSRGTVREALRPLEAEGLLVDDGRGHMLVREMTASEIGDVFDVRAALEVLAATKLASRDDREELADRLRTALAPLQDESLDFAAQLESDLGFHELLCRLTGNATLLTSWRQLIGQIEMMIIAAGPAKAFGRMRYAEHVVIADAIASGDESRVREVVMTHMDEFASRYLGDKLPVA</sequence>
<keyword evidence="2" id="KW-0238">DNA-binding</keyword>
<protein>
    <submittedName>
        <fullName evidence="5">GntR family transcriptional regulator</fullName>
    </submittedName>
</protein>
<comment type="caution">
    <text evidence="5">The sequence shown here is derived from an EMBL/GenBank/DDBJ whole genome shotgun (WGS) entry which is preliminary data.</text>
</comment>
<accession>A0ABW7Q1T5</accession>
<name>A0ABW7Q1T5_9MICO</name>
<dbReference type="InterPro" id="IPR036388">
    <property type="entry name" value="WH-like_DNA-bd_sf"/>
</dbReference>
<evidence type="ECO:0000313" key="5">
    <source>
        <dbReference type="EMBL" id="MFH8248785.1"/>
    </source>
</evidence>
<dbReference type="InterPro" id="IPR036390">
    <property type="entry name" value="WH_DNA-bd_sf"/>
</dbReference>
<evidence type="ECO:0000256" key="1">
    <source>
        <dbReference type="ARBA" id="ARBA00023015"/>
    </source>
</evidence>
<keyword evidence="6" id="KW-1185">Reference proteome</keyword>
<proteinExistence type="predicted"/>
<evidence type="ECO:0000256" key="2">
    <source>
        <dbReference type="ARBA" id="ARBA00023125"/>
    </source>
</evidence>
<dbReference type="PROSITE" id="PS50949">
    <property type="entry name" value="HTH_GNTR"/>
    <property type="match status" value="1"/>
</dbReference>
<dbReference type="PANTHER" id="PTHR43537:SF24">
    <property type="entry name" value="GLUCONATE OPERON TRANSCRIPTIONAL REPRESSOR"/>
    <property type="match status" value="1"/>
</dbReference>
<dbReference type="Pfam" id="PF07729">
    <property type="entry name" value="FCD"/>
    <property type="match status" value="1"/>
</dbReference>
<dbReference type="InterPro" id="IPR000524">
    <property type="entry name" value="Tscrpt_reg_HTH_GntR"/>
</dbReference>
<dbReference type="Gene3D" id="1.10.10.10">
    <property type="entry name" value="Winged helix-like DNA-binding domain superfamily/Winged helix DNA-binding domain"/>
    <property type="match status" value="1"/>
</dbReference>